<dbReference type="InterPro" id="IPR036165">
    <property type="entry name" value="YefM-like_sf"/>
</dbReference>
<dbReference type="EMBL" id="JASAXT010000029">
    <property type="protein sequence ID" value="MDP8149425.1"/>
    <property type="molecule type" value="Genomic_DNA"/>
</dbReference>
<comment type="function">
    <text evidence="2">Antitoxin component of a type II toxin-antitoxin (TA) system.</text>
</comment>
<evidence type="ECO:0000313" key="4">
    <source>
        <dbReference type="Proteomes" id="UP001226020"/>
    </source>
</evidence>
<gene>
    <name evidence="3" type="ORF">QJU57_10135</name>
</gene>
<proteinExistence type="inferred from homology"/>
<dbReference type="InterPro" id="IPR006442">
    <property type="entry name" value="Antitoxin_Phd/YefM"/>
</dbReference>
<dbReference type="AlphaFoldDB" id="A0AAW8CLZ2"/>
<dbReference type="Pfam" id="PF02604">
    <property type="entry name" value="PhdYeFM_antitox"/>
    <property type="match status" value="1"/>
</dbReference>
<comment type="similarity">
    <text evidence="1 2">Belongs to the phD/YefM antitoxin family.</text>
</comment>
<dbReference type="RefSeq" id="WP_306347812.1">
    <property type="nucleotide sequence ID" value="NZ_JASAVU010000036.1"/>
</dbReference>
<name>A0AAW8CLZ2_9PAST</name>
<organism evidence="3 4">
    <name type="scientific">Phocoenobacter atlanticus subsp. atlanticus</name>
    <dbReference type="NCBI Taxonomy" id="3061285"/>
    <lineage>
        <taxon>Bacteria</taxon>
        <taxon>Pseudomonadati</taxon>
        <taxon>Pseudomonadota</taxon>
        <taxon>Gammaproteobacteria</taxon>
        <taxon>Pasteurellales</taxon>
        <taxon>Pasteurellaceae</taxon>
        <taxon>Phocoenobacter</taxon>
        <taxon>Phocoenobacter atlanticus</taxon>
    </lineage>
</organism>
<evidence type="ECO:0000313" key="3">
    <source>
        <dbReference type="EMBL" id="MDP8149425.1"/>
    </source>
</evidence>
<dbReference type="Gene3D" id="3.40.1620.10">
    <property type="entry name" value="YefM-like domain"/>
    <property type="match status" value="1"/>
</dbReference>
<dbReference type="PANTHER" id="PTHR35377">
    <property type="entry name" value="ANTITOXIN VAPB49-RELATED-RELATED"/>
    <property type="match status" value="1"/>
</dbReference>
<dbReference type="SUPFAM" id="SSF143120">
    <property type="entry name" value="YefM-like"/>
    <property type="match status" value="1"/>
</dbReference>
<dbReference type="PANTHER" id="PTHR35377:SF8">
    <property type="entry name" value="ANTITOXIN VAPB22"/>
    <property type="match status" value="1"/>
</dbReference>
<dbReference type="Proteomes" id="UP001226020">
    <property type="component" value="Unassembled WGS sequence"/>
</dbReference>
<dbReference type="InterPro" id="IPR051416">
    <property type="entry name" value="phD-YefM_TA_antitoxins"/>
</dbReference>
<sequence length="77" mass="9100">MIATAKDLRFHSKKLIESVNRGEDVIITYRGQPCARLVPYEAKENMNDSHQLFGMWKDNEMMDDVQAYVRHLRKGRF</sequence>
<accession>A0AAW8CLZ2</accession>
<evidence type="ECO:0000256" key="1">
    <source>
        <dbReference type="ARBA" id="ARBA00009981"/>
    </source>
</evidence>
<reference evidence="3 4" key="1">
    <citation type="journal article" date="2023" name="Front. Microbiol.">
        <title>Phylogeography and host specificity of Pasteurellaceae pathogenic to sea-farmed fish in the north-east Atlantic.</title>
        <authorList>
            <person name="Gulla S."/>
            <person name="Colquhoun D.J."/>
            <person name="Olsen A.B."/>
            <person name="Spilsberg B."/>
            <person name="Lagesen K."/>
            <person name="Aakesson C.P."/>
            <person name="Strom S."/>
            <person name="Manji F."/>
            <person name="Birkbeck T.H."/>
            <person name="Nilsen H.K."/>
        </authorList>
    </citation>
    <scope>NUCLEOTIDE SEQUENCE [LARGE SCALE GENOMIC DNA]</scope>
    <source>
        <strain evidence="3 4">NVIB3131</strain>
    </source>
</reference>
<keyword evidence="4" id="KW-1185">Reference proteome</keyword>
<evidence type="ECO:0000256" key="2">
    <source>
        <dbReference type="RuleBase" id="RU362080"/>
    </source>
</evidence>
<protein>
    <recommendedName>
        <fullName evidence="2">Antitoxin</fullName>
    </recommendedName>
</protein>
<dbReference type="NCBIfam" id="TIGR01552">
    <property type="entry name" value="phd_fam"/>
    <property type="match status" value="1"/>
</dbReference>
<comment type="caution">
    <text evidence="3">The sequence shown here is derived from an EMBL/GenBank/DDBJ whole genome shotgun (WGS) entry which is preliminary data.</text>
</comment>
<dbReference type="GeneID" id="300272071"/>